<dbReference type="PANTHER" id="PTHR43775:SF7">
    <property type="entry name" value="FATTY ACID SYNTHASE"/>
    <property type="match status" value="1"/>
</dbReference>
<evidence type="ECO:0000256" key="6">
    <source>
        <dbReference type="ARBA" id="ARBA00023098"/>
    </source>
</evidence>
<evidence type="ECO:0000256" key="3">
    <source>
        <dbReference type="ARBA" id="ARBA00022832"/>
    </source>
</evidence>
<feature type="non-terminal residue" evidence="10">
    <location>
        <position position="62"/>
    </location>
</feature>
<keyword evidence="1" id="KW-0596">Phosphopantetheine</keyword>
<dbReference type="InterPro" id="IPR016039">
    <property type="entry name" value="Thiolase-like"/>
</dbReference>
<dbReference type="AlphaFoldDB" id="E2A099"/>
<reference evidence="10 11" key="1">
    <citation type="journal article" date="2010" name="Science">
        <title>Genomic comparison of the ants Camponotus floridanus and Harpegnathos saltator.</title>
        <authorList>
            <person name="Bonasio R."/>
            <person name="Zhang G."/>
            <person name="Ye C."/>
            <person name="Mutti N.S."/>
            <person name="Fang X."/>
            <person name="Qin N."/>
            <person name="Donahue G."/>
            <person name="Yang P."/>
            <person name="Li Q."/>
            <person name="Li C."/>
            <person name="Zhang P."/>
            <person name="Huang Z."/>
            <person name="Berger S.L."/>
            <person name="Reinberg D."/>
            <person name="Wang J."/>
            <person name="Liebig J."/>
        </authorList>
    </citation>
    <scope>NUCLEOTIDE SEQUENCE [LARGE SCALE GENOMIC DNA]</scope>
    <source>
        <strain evidence="11">C129</strain>
    </source>
</reference>
<dbReference type="Gene3D" id="3.40.47.10">
    <property type="match status" value="1"/>
</dbReference>
<dbReference type="GO" id="GO:0004312">
    <property type="term" value="F:fatty acid synthase activity"/>
    <property type="evidence" value="ECO:0007669"/>
    <property type="project" value="TreeGrafter"/>
</dbReference>
<evidence type="ECO:0000256" key="2">
    <source>
        <dbReference type="ARBA" id="ARBA00022516"/>
    </source>
</evidence>
<dbReference type="EMBL" id="GL435559">
    <property type="protein sequence ID" value="EFN73140.1"/>
    <property type="molecule type" value="Genomic_DNA"/>
</dbReference>
<dbReference type="InterPro" id="IPR050091">
    <property type="entry name" value="PKS_NRPS_Biosynth_Enz"/>
</dbReference>
<dbReference type="GO" id="GO:0006633">
    <property type="term" value="P:fatty acid biosynthetic process"/>
    <property type="evidence" value="ECO:0007669"/>
    <property type="project" value="UniProtKB-KW"/>
</dbReference>
<feature type="domain" description="Beta-ketoacyl synthase-like N-terminal" evidence="9">
    <location>
        <begin position="9"/>
        <end position="62"/>
    </location>
</feature>
<evidence type="ECO:0000313" key="10">
    <source>
        <dbReference type="EMBL" id="EFN73140.1"/>
    </source>
</evidence>
<accession>E2A099</accession>
<evidence type="ECO:0000256" key="1">
    <source>
        <dbReference type="ARBA" id="ARBA00022450"/>
    </source>
</evidence>
<keyword evidence="4" id="KW-0521">NADP</keyword>
<dbReference type="PANTHER" id="PTHR43775">
    <property type="entry name" value="FATTY ACID SYNTHASE"/>
    <property type="match status" value="1"/>
</dbReference>
<proteinExistence type="predicted"/>
<protein>
    <submittedName>
        <fullName evidence="10">Fatty acid synthase</fullName>
    </submittedName>
</protein>
<dbReference type="OrthoDB" id="7630912at2759"/>
<dbReference type="InParanoid" id="E2A099"/>
<keyword evidence="7" id="KW-0275">Fatty acid biosynthesis</keyword>
<name>E2A099_CAMFO</name>
<evidence type="ECO:0000256" key="5">
    <source>
        <dbReference type="ARBA" id="ARBA00023002"/>
    </source>
</evidence>
<keyword evidence="6" id="KW-0443">Lipid metabolism</keyword>
<keyword evidence="8" id="KW-0511">Multifunctional enzyme</keyword>
<keyword evidence="11" id="KW-1185">Reference proteome</keyword>
<evidence type="ECO:0000259" key="9">
    <source>
        <dbReference type="Pfam" id="PF00109"/>
    </source>
</evidence>
<gene>
    <name evidence="10" type="ORF">EAG_02572</name>
</gene>
<dbReference type="Proteomes" id="UP000000311">
    <property type="component" value="Unassembled WGS sequence"/>
</dbReference>
<keyword evidence="3" id="KW-0276">Fatty acid metabolism</keyword>
<evidence type="ECO:0000256" key="7">
    <source>
        <dbReference type="ARBA" id="ARBA00023160"/>
    </source>
</evidence>
<evidence type="ECO:0000256" key="4">
    <source>
        <dbReference type="ARBA" id="ARBA00022857"/>
    </source>
</evidence>
<organism evidence="11">
    <name type="scientific">Camponotus floridanus</name>
    <name type="common">Florida carpenter ant</name>
    <dbReference type="NCBI Taxonomy" id="104421"/>
    <lineage>
        <taxon>Eukaryota</taxon>
        <taxon>Metazoa</taxon>
        <taxon>Ecdysozoa</taxon>
        <taxon>Arthropoda</taxon>
        <taxon>Hexapoda</taxon>
        <taxon>Insecta</taxon>
        <taxon>Pterygota</taxon>
        <taxon>Neoptera</taxon>
        <taxon>Endopterygota</taxon>
        <taxon>Hymenoptera</taxon>
        <taxon>Apocrita</taxon>
        <taxon>Aculeata</taxon>
        <taxon>Formicoidea</taxon>
        <taxon>Formicidae</taxon>
        <taxon>Formicinae</taxon>
        <taxon>Camponotus</taxon>
    </lineage>
</organism>
<sequence length="62" mass="6853">GVLEMPSRIGKLNNLEKFDAEFFNMSIEEAHTLDPGNRILFESTYAAILDAGVNPAELQGTR</sequence>
<keyword evidence="5" id="KW-0560">Oxidoreductase</keyword>
<dbReference type="GO" id="GO:0016491">
    <property type="term" value="F:oxidoreductase activity"/>
    <property type="evidence" value="ECO:0007669"/>
    <property type="project" value="UniProtKB-KW"/>
</dbReference>
<evidence type="ECO:0000313" key="11">
    <source>
        <dbReference type="Proteomes" id="UP000000311"/>
    </source>
</evidence>
<dbReference type="Pfam" id="PF00109">
    <property type="entry name" value="ketoacyl-synt"/>
    <property type="match status" value="1"/>
</dbReference>
<dbReference type="InterPro" id="IPR014030">
    <property type="entry name" value="Ketoacyl_synth_N"/>
</dbReference>
<evidence type="ECO:0000256" key="8">
    <source>
        <dbReference type="ARBA" id="ARBA00023268"/>
    </source>
</evidence>
<dbReference type="SUPFAM" id="SSF53901">
    <property type="entry name" value="Thiolase-like"/>
    <property type="match status" value="1"/>
</dbReference>
<keyword evidence="2" id="KW-0444">Lipid biosynthesis</keyword>
<feature type="non-terminal residue" evidence="10">
    <location>
        <position position="1"/>
    </location>
</feature>